<dbReference type="InterPro" id="IPR000515">
    <property type="entry name" value="MetI-like"/>
</dbReference>
<evidence type="ECO:0000259" key="9">
    <source>
        <dbReference type="PROSITE" id="PS50928"/>
    </source>
</evidence>
<evidence type="ECO:0000256" key="7">
    <source>
        <dbReference type="RuleBase" id="RU363032"/>
    </source>
</evidence>
<name>A0A543IWK5_9ACTN</name>
<feature type="domain" description="ABC transmembrane type-1" evidence="9">
    <location>
        <begin position="113"/>
        <end position="326"/>
    </location>
</feature>
<gene>
    <name evidence="10" type="ORF">FHX40_1642</name>
</gene>
<dbReference type="AlphaFoldDB" id="A0A543IWK5"/>
<accession>A0A543IWK5</accession>
<dbReference type="PROSITE" id="PS50928">
    <property type="entry name" value="ABC_TM1"/>
    <property type="match status" value="1"/>
</dbReference>
<evidence type="ECO:0000256" key="2">
    <source>
        <dbReference type="ARBA" id="ARBA00022448"/>
    </source>
</evidence>
<comment type="subcellular location">
    <subcellularLocation>
        <location evidence="1 7">Cell membrane</location>
        <topology evidence="1 7">Multi-pass membrane protein</topology>
    </subcellularLocation>
</comment>
<organism evidence="10 11">
    <name type="scientific">Thermopolyspora flexuosa</name>
    <dbReference type="NCBI Taxonomy" id="103836"/>
    <lineage>
        <taxon>Bacteria</taxon>
        <taxon>Bacillati</taxon>
        <taxon>Actinomycetota</taxon>
        <taxon>Actinomycetes</taxon>
        <taxon>Streptosporangiales</taxon>
        <taxon>Streptosporangiaceae</taxon>
        <taxon>Thermopolyspora</taxon>
    </lineage>
</organism>
<keyword evidence="4 7" id="KW-0812">Transmembrane</keyword>
<dbReference type="CDD" id="cd06261">
    <property type="entry name" value="TM_PBP2"/>
    <property type="match status" value="1"/>
</dbReference>
<evidence type="ECO:0000256" key="1">
    <source>
        <dbReference type="ARBA" id="ARBA00004651"/>
    </source>
</evidence>
<evidence type="ECO:0000256" key="5">
    <source>
        <dbReference type="ARBA" id="ARBA00022989"/>
    </source>
</evidence>
<keyword evidence="5 7" id="KW-1133">Transmembrane helix</keyword>
<keyword evidence="2 7" id="KW-0813">Transport</keyword>
<dbReference type="EMBL" id="VFPQ01000001">
    <property type="protein sequence ID" value="TQM74956.1"/>
    <property type="molecule type" value="Genomic_DNA"/>
</dbReference>
<dbReference type="InterPro" id="IPR035906">
    <property type="entry name" value="MetI-like_sf"/>
</dbReference>
<dbReference type="GO" id="GO:0005886">
    <property type="term" value="C:plasma membrane"/>
    <property type="evidence" value="ECO:0007669"/>
    <property type="project" value="UniProtKB-SubCell"/>
</dbReference>
<feature type="transmembrane region" description="Helical" evidence="7">
    <location>
        <begin position="255"/>
        <end position="273"/>
    </location>
</feature>
<feature type="transmembrane region" description="Helical" evidence="7">
    <location>
        <begin position="150"/>
        <end position="171"/>
    </location>
</feature>
<dbReference type="PANTHER" id="PTHR30193:SF41">
    <property type="entry name" value="DIACETYLCHITOBIOSE UPTAKE SYSTEM PERMEASE PROTEIN NGCF"/>
    <property type="match status" value="1"/>
</dbReference>
<keyword evidence="11" id="KW-1185">Reference proteome</keyword>
<reference evidence="10 11" key="1">
    <citation type="submission" date="2019-06" db="EMBL/GenBank/DDBJ databases">
        <title>Sequencing the genomes of 1000 actinobacteria strains.</title>
        <authorList>
            <person name="Klenk H.-P."/>
        </authorList>
    </citation>
    <scope>NUCLEOTIDE SEQUENCE [LARGE SCALE GENOMIC DNA]</scope>
    <source>
        <strain evidence="10 11">DSM 43186</strain>
    </source>
</reference>
<sequence length="335" mass="37053">MAEPTVATGIATTGPGRHAPAGPGPRPRWRLGPYREGPSRPGRTRLGQAVRRNLTAYGFMCGALFCFTLFAWYPMVREFVLAFQSTNLIDPPEWVGLENFRTVIRDPAFGQAWWNTIAFTLLALLCGYAVPFAVALLLNELRHARAYLRFVVYLPVMLPPIVSVLLFRWLLDPGPGLFNQILAFLHLPPLAWLDSSDTALISLVLVSTWMNMGTATLIYLAALQNIPSELYEAAELDGAGVLAKIRHVTIPQTRLILLLMLMLQIVATMQVFIEPYMLTGGGPENATVTVAYLMYQYAFVYGGNYGAGGALGMMLMIVLLVFAAVQLRLTRDNTR</sequence>
<dbReference type="InterPro" id="IPR051393">
    <property type="entry name" value="ABC_transporter_permease"/>
</dbReference>
<dbReference type="GO" id="GO:0055085">
    <property type="term" value="P:transmembrane transport"/>
    <property type="evidence" value="ECO:0007669"/>
    <property type="project" value="InterPro"/>
</dbReference>
<protein>
    <submittedName>
        <fullName evidence="10">Carbohydrate ABC transporter membrane protein 1 (CUT1 family)</fullName>
    </submittedName>
</protein>
<feature type="transmembrane region" description="Helical" evidence="7">
    <location>
        <begin position="199"/>
        <end position="222"/>
    </location>
</feature>
<evidence type="ECO:0000256" key="8">
    <source>
        <dbReference type="SAM" id="MobiDB-lite"/>
    </source>
</evidence>
<dbReference type="SUPFAM" id="SSF161098">
    <property type="entry name" value="MetI-like"/>
    <property type="match status" value="1"/>
</dbReference>
<evidence type="ECO:0000313" key="11">
    <source>
        <dbReference type="Proteomes" id="UP000319213"/>
    </source>
</evidence>
<evidence type="ECO:0000256" key="4">
    <source>
        <dbReference type="ARBA" id="ARBA00022692"/>
    </source>
</evidence>
<feature type="transmembrane region" description="Helical" evidence="7">
    <location>
        <begin position="305"/>
        <end position="325"/>
    </location>
</feature>
<proteinExistence type="inferred from homology"/>
<dbReference type="OrthoDB" id="34224at2"/>
<evidence type="ECO:0000256" key="6">
    <source>
        <dbReference type="ARBA" id="ARBA00023136"/>
    </source>
</evidence>
<dbReference type="Proteomes" id="UP000319213">
    <property type="component" value="Unassembled WGS sequence"/>
</dbReference>
<evidence type="ECO:0000313" key="10">
    <source>
        <dbReference type="EMBL" id="TQM74956.1"/>
    </source>
</evidence>
<dbReference type="Gene3D" id="1.10.3720.10">
    <property type="entry name" value="MetI-like"/>
    <property type="match status" value="1"/>
</dbReference>
<comment type="caution">
    <text evidence="10">The sequence shown here is derived from an EMBL/GenBank/DDBJ whole genome shotgun (WGS) entry which is preliminary data.</text>
</comment>
<dbReference type="Pfam" id="PF00528">
    <property type="entry name" value="BPD_transp_1"/>
    <property type="match status" value="1"/>
</dbReference>
<dbReference type="PANTHER" id="PTHR30193">
    <property type="entry name" value="ABC TRANSPORTER PERMEASE PROTEIN"/>
    <property type="match status" value="1"/>
</dbReference>
<evidence type="ECO:0000256" key="3">
    <source>
        <dbReference type="ARBA" id="ARBA00022475"/>
    </source>
</evidence>
<comment type="similarity">
    <text evidence="7">Belongs to the binding-protein-dependent transport system permease family.</text>
</comment>
<keyword evidence="3" id="KW-1003">Cell membrane</keyword>
<feature type="transmembrane region" description="Helical" evidence="7">
    <location>
        <begin position="112"/>
        <end position="138"/>
    </location>
</feature>
<feature type="transmembrane region" description="Helical" evidence="7">
    <location>
        <begin position="54"/>
        <end position="73"/>
    </location>
</feature>
<dbReference type="RefSeq" id="WP_142259049.1">
    <property type="nucleotide sequence ID" value="NZ_BMPV01000003.1"/>
</dbReference>
<feature type="region of interest" description="Disordered" evidence="8">
    <location>
        <begin position="1"/>
        <end position="42"/>
    </location>
</feature>
<keyword evidence="6 7" id="KW-0472">Membrane</keyword>